<keyword evidence="6" id="KW-1185">Reference proteome</keyword>
<accession>A0A517MGB6</accession>
<dbReference type="GO" id="GO:0003700">
    <property type="term" value="F:DNA-binding transcription factor activity"/>
    <property type="evidence" value="ECO:0007669"/>
    <property type="project" value="InterPro"/>
</dbReference>
<dbReference type="Pfam" id="PF00392">
    <property type="entry name" value="GntR"/>
    <property type="match status" value="1"/>
</dbReference>
<dbReference type="Gene3D" id="1.20.120.530">
    <property type="entry name" value="GntR ligand-binding domain-like"/>
    <property type="match status" value="1"/>
</dbReference>
<dbReference type="Pfam" id="PF07729">
    <property type="entry name" value="FCD"/>
    <property type="match status" value="1"/>
</dbReference>
<evidence type="ECO:0000313" key="5">
    <source>
        <dbReference type="EMBL" id="QDS93807.1"/>
    </source>
</evidence>
<dbReference type="Proteomes" id="UP000320672">
    <property type="component" value="Chromosome"/>
</dbReference>
<keyword evidence="2" id="KW-0238">DNA-binding</keyword>
<evidence type="ECO:0000259" key="4">
    <source>
        <dbReference type="PROSITE" id="PS50949"/>
    </source>
</evidence>
<dbReference type="AlphaFoldDB" id="A0A517MGB6"/>
<evidence type="ECO:0000313" key="6">
    <source>
        <dbReference type="Proteomes" id="UP000320672"/>
    </source>
</evidence>
<dbReference type="SMART" id="SM00895">
    <property type="entry name" value="FCD"/>
    <property type="match status" value="1"/>
</dbReference>
<dbReference type="InterPro" id="IPR000524">
    <property type="entry name" value="Tscrpt_reg_HTH_GntR"/>
</dbReference>
<gene>
    <name evidence="5" type="primary">ydfH_2</name>
    <name evidence="5" type="ORF">FF011L_25800</name>
</gene>
<sequence>MHTNTSTLAASAVDRLRQEIFDGQLPPGTRLAEAAEAKRLGVSRVPVREAFAALERDGLLEFTETGRTVVKQLTPQDFEELFAMRLLLEPAAARSAFPLSRKQQQLLSDNISATRKANSLNEVTRLDLDFHQLIVEASGNTRLLKLWRSLRTELELWLGYLHQQHRDRELDTRVDTAGSHEGILDCFQNRSAAACEKLTREHILSWREWLPMAELET</sequence>
<dbReference type="PANTHER" id="PTHR43537:SF24">
    <property type="entry name" value="GLUCONATE OPERON TRANSCRIPTIONAL REPRESSOR"/>
    <property type="match status" value="1"/>
</dbReference>
<evidence type="ECO:0000256" key="3">
    <source>
        <dbReference type="ARBA" id="ARBA00023163"/>
    </source>
</evidence>
<evidence type="ECO:0000256" key="1">
    <source>
        <dbReference type="ARBA" id="ARBA00023015"/>
    </source>
</evidence>
<organism evidence="5 6">
    <name type="scientific">Roseimaritima multifibrata</name>
    <dbReference type="NCBI Taxonomy" id="1930274"/>
    <lineage>
        <taxon>Bacteria</taxon>
        <taxon>Pseudomonadati</taxon>
        <taxon>Planctomycetota</taxon>
        <taxon>Planctomycetia</taxon>
        <taxon>Pirellulales</taxon>
        <taxon>Pirellulaceae</taxon>
        <taxon>Roseimaritima</taxon>
    </lineage>
</organism>
<dbReference type="PANTHER" id="PTHR43537">
    <property type="entry name" value="TRANSCRIPTIONAL REGULATOR, GNTR FAMILY"/>
    <property type="match status" value="1"/>
</dbReference>
<keyword evidence="1" id="KW-0805">Transcription regulation</keyword>
<dbReference type="PROSITE" id="PS50949">
    <property type="entry name" value="HTH_GNTR"/>
    <property type="match status" value="1"/>
</dbReference>
<proteinExistence type="predicted"/>
<dbReference type="SUPFAM" id="SSF46785">
    <property type="entry name" value="Winged helix' DNA-binding domain"/>
    <property type="match status" value="1"/>
</dbReference>
<dbReference type="Gene3D" id="1.10.10.10">
    <property type="entry name" value="Winged helix-like DNA-binding domain superfamily/Winged helix DNA-binding domain"/>
    <property type="match status" value="1"/>
</dbReference>
<dbReference type="SMART" id="SM00345">
    <property type="entry name" value="HTH_GNTR"/>
    <property type="match status" value="1"/>
</dbReference>
<dbReference type="GO" id="GO:0003677">
    <property type="term" value="F:DNA binding"/>
    <property type="evidence" value="ECO:0007669"/>
    <property type="project" value="UniProtKB-KW"/>
</dbReference>
<reference evidence="5 6" key="1">
    <citation type="submission" date="2019-02" db="EMBL/GenBank/DDBJ databases">
        <title>Deep-cultivation of Planctomycetes and their phenomic and genomic characterization uncovers novel biology.</title>
        <authorList>
            <person name="Wiegand S."/>
            <person name="Jogler M."/>
            <person name="Boedeker C."/>
            <person name="Pinto D."/>
            <person name="Vollmers J."/>
            <person name="Rivas-Marin E."/>
            <person name="Kohn T."/>
            <person name="Peeters S.H."/>
            <person name="Heuer A."/>
            <person name="Rast P."/>
            <person name="Oberbeckmann S."/>
            <person name="Bunk B."/>
            <person name="Jeske O."/>
            <person name="Meyerdierks A."/>
            <person name="Storesund J.E."/>
            <person name="Kallscheuer N."/>
            <person name="Luecker S."/>
            <person name="Lage O.M."/>
            <person name="Pohl T."/>
            <person name="Merkel B.J."/>
            <person name="Hornburger P."/>
            <person name="Mueller R.-W."/>
            <person name="Bruemmer F."/>
            <person name="Labrenz M."/>
            <person name="Spormann A.M."/>
            <person name="Op den Camp H."/>
            <person name="Overmann J."/>
            <person name="Amann R."/>
            <person name="Jetten M.S.M."/>
            <person name="Mascher T."/>
            <person name="Medema M.H."/>
            <person name="Devos D.P."/>
            <person name="Kaster A.-K."/>
            <person name="Ovreas L."/>
            <person name="Rohde M."/>
            <person name="Galperin M.Y."/>
            <person name="Jogler C."/>
        </authorList>
    </citation>
    <scope>NUCLEOTIDE SEQUENCE [LARGE SCALE GENOMIC DNA]</scope>
    <source>
        <strain evidence="5 6">FF011L</strain>
    </source>
</reference>
<dbReference type="EMBL" id="CP036262">
    <property type="protein sequence ID" value="QDS93807.1"/>
    <property type="molecule type" value="Genomic_DNA"/>
</dbReference>
<evidence type="ECO:0000256" key="2">
    <source>
        <dbReference type="ARBA" id="ARBA00023125"/>
    </source>
</evidence>
<dbReference type="KEGG" id="rml:FF011L_25800"/>
<keyword evidence="3" id="KW-0804">Transcription</keyword>
<feature type="domain" description="HTH gntR-type" evidence="4">
    <location>
        <begin position="6"/>
        <end position="73"/>
    </location>
</feature>
<dbReference type="InterPro" id="IPR008920">
    <property type="entry name" value="TF_FadR/GntR_C"/>
</dbReference>
<name>A0A517MGB6_9BACT</name>
<protein>
    <submittedName>
        <fullName evidence="5">Putative HTH-type transcriptional regulator YdfH</fullName>
    </submittedName>
</protein>
<dbReference type="InterPro" id="IPR036390">
    <property type="entry name" value="WH_DNA-bd_sf"/>
</dbReference>
<dbReference type="CDD" id="cd07377">
    <property type="entry name" value="WHTH_GntR"/>
    <property type="match status" value="1"/>
</dbReference>
<dbReference type="SUPFAM" id="SSF48008">
    <property type="entry name" value="GntR ligand-binding domain-like"/>
    <property type="match status" value="1"/>
</dbReference>
<dbReference type="InterPro" id="IPR011711">
    <property type="entry name" value="GntR_C"/>
</dbReference>
<dbReference type="InterPro" id="IPR036388">
    <property type="entry name" value="WH-like_DNA-bd_sf"/>
</dbReference>